<evidence type="ECO:0000313" key="3">
    <source>
        <dbReference type="Proteomes" id="UP001215280"/>
    </source>
</evidence>
<dbReference type="GO" id="GO:0042790">
    <property type="term" value="P:nucleolar large rRNA transcription by RNA polymerase I"/>
    <property type="evidence" value="ECO:0007669"/>
    <property type="project" value="InterPro"/>
</dbReference>
<gene>
    <name evidence="2" type="ORF">DFH07DRAFT_269970</name>
</gene>
<name>A0AAD7JRD0_9AGAR</name>
<dbReference type="EMBL" id="JARJLG010000024">
    <property type="protein sequence ID" value="KAJ7770224.1"/>
    <property type="molecule type" value="Genomic_DNA"/>
</dbReference>
<proteinExistence type="predicted"/>
<dbReference type="Proteomes" id="UP001215280">
    <property type="component" value="Unassembled WGS sequence"/>
</dbReference>
<evidence type="ECO:0000313" key="2">
    <source>
        <dbReference type="EMBL" id="KAJ7770224.1"/>
    </source>
</evidence>
<feature type="compositionally biased region" description="Basic residues" evidence="1">
    <location>
        <begin position="320"/>
        <end position="331"/>
    </location>
</feature>
<dbReference type="GO" id="GO:0000182">
    <property type="term" value="F:rDNA binding"/>
    <property type="evidence" value="ECO:0007669"/>
    <property type="project" value="TreeGrafter"/>
</dbReference>
<dbReference type="PANTHER" id="PTHR28079">
    <property type="entry name" value="RNA POLYMERASE I-SPECIFIC TRANSCRIPTION INITIATION FACTOR RRN5"/>
    <property type="match status" value="1"/>
</dbReference>
<evidence type="ECO:0000256" key="1">
    <source>
        <dbReference type="SAM" id="MobiDB-lite"/>
    </source>
</evidence>
<feature type="compositionally biased region" description="Basic residues" evidence="1">
    <location>
        <begin position="280"/>
        <end position="291"/>
    </location>
</feature>
<feature type="region of interest" description="Disordered" evidence="1">
    <location>
        <begin position="241"/>
        <end position="368"/>
    </location>
</feature>
<dbReference type="InterPro" id="IPR039601">
    <property type="entry name" value="Rrn5"/>
</dbReference>
<feature type="compositionally biased region" description="Polar residues" evidence="1">
    <location>
        <begin position="252"/>
        <end position="264"/>
    </location>
</feature>
<sequence>MCLPFAGYATDYEKHLGQLRAHLSGNTGHPLSPSFIPPAGYWTSREKDIFFHALALHSRLRPDLIADSVKSKNILDVCAYIDALERAAATQPLQASSLRSSLEGAMEVSDSWVQHEEEQASEITKLEPEWEAEAKRNRRSVLLAGRFQDEPTYWNWKEEREREWEKQDTLAKLGRHHLRVLDRFIRDAEVAIHEAEPLRDTEPPVAHPPSRFQDELIDPVLLALPSAEPPHPISQLHAELTINPPYTPEPSPNSSTQPLPSSFPASGISDSRLSPDSRRRLTKRLYMRRMRAQATGVEPNLATTKLIPGRKSTRVYVSKPRPKKYKPRKPQTKRDDPDMADEEAVPQDPIPNARPTPPPSLSGGLEDADDETAGRIYYLMRGITEPYKIMSTLKDQGIDAKVLAEDGLDIFNLAKVSKLMELFQQAYTDPDEKNLASSISHDSIKLLRTILTDFISNLVHRTISLREQEVVLKRNYKVWRLTKEDEITPENVLDALQMDALKKHNLFSDCHEDSPPNDDNDPPGESVEQRFVEDETMLYARLSLHRELVPPFVQFPGKPENTSLMPTETDVDELMAELDDESELDKLDRQLEGRYEADLWQESKA</sequence>
<protein>
    <submittedName>
        <fullName evidence="2">Uncharacterized protein</fullName>
    </submittedName>
</protein>
<dbReference type="GO" id="GO:0006361">
    <property type="term" value="P:transcription initiation at RNA polymerase I promoter"/>
    <property type="evidence" value="ECO:0007669"/>
    <property type="project" value="TreeGrafter"/>
</dbReference>
<dbReference type="AlphaFoldDB" id="A0AAD7JRD0"/>
<dbReference type="PANTHER" id="PTHR28079:SF1">
    <property type="entry name" value="RNA POLYMERASE I-SPECIFIC TRANSCRIPTION INITIATION FACTOR RRN5"/>
    <property type="match status" value="1"/>
</dbReference>
<organism evidence="2 3">
    <name type="scientific">Mycena maculata</name>
    <dbReference type="NCBI Taxonomy" id="230809"/>
    <lineage>
        <taxon>Eukaryota</taxon>
        <taxon>Fungi</taxon>
        <taxon>Dikarya</taxon>
        <taxon>Basidiomycota</taxon>
        <taxon>Agaricomycotina</taxon>
        <taxon>Agaricomycetes</taxon>
        <taxon>Agaricomycetidae</taxon>
        <taxon>Agaricales</taxon>
        <taxon>Marasmiineae</taxon>
        <taxon>Mycenaceae</taxon>
        <taxon>Mycena</taxon>
    </lineage>
</organism>
<dbReference type="GO" id="GO:0001181">
    <property type="term" value="F:RNA polymerase I general transcription initiation factor activity"/>
    <property type="evidence" value="ECO:0007669"/>
    <property type="project" value="TreeGrafter"/>
</dbReference>
<feature type="compositionally biased region" description="Pro residues" evidence="1">
    <location>
        <begin position="348"/>
        <end position="360"/>
    </location>
</feature>
<keyword evidence="3" id="KW-1185">Reference proteome</keyword>
<comment type="caution">
    <text evidence="2">The sequence shown here is derived from an EMBL/GenBank/DDBJ whole genome shotgun (WGS) entry which is preliminary data.</text>
</comment>
<dbReference type="GO" id="GO:0000500">
    <property type="term" value="C:RNA polymerase I upstream activating factor complex"/>
    <property type="evidence" value="ECO:0007669"/>
    <property type="project" value="InterPro"/>
</dbReference>
<reference evidence="2" key="1">
    <citation type="submission" date="2023-03" db="EMBL/GenBank/DDBJ databases">
        <title>Massive genome expansion in bonnet fungi (Mycena s.s.) driven by repeated elements and novel gene families across ecological guilds.</title>
        <authorList>
            <consortium name="Lawrence Berkeley National Laboratory"/>
            <person name="Harder C.B."/>
            <person name="Miyauchi S."/>
            <person name="Viragh M."/>
            <person name="Kuo A."/>
            <person name="Thoen E."/>
            <person name="Andreopoulos B."/>
            <person name="Lu D."/>
            <person name="Skrede I."/>
            <person name="Drula E."/>
            <person name="Henrissat B."/>
            <person name="Morin E."/>
            <person name="Kohler A."/>
            <person name="Barry K."/>
            <person name="LaButti K."/>
            <person name="Morin E."/>
            <person name="Salamov A."/>
            <person name="Lipzen A."/>
            <person name="Mereny Z."/>
            <person name="Hegedus B."/>
            <person name="Baldrian P."/>
            <person name="Stursova M."/>
            <person name="Weitz H."/>
            <person name="Taylor A."/>
            <person name="Grigoriev I.V."/>
            <person name="Nagy L.G."/>
            <person name="Martin F."/>
            <person name="Kauserud H."/>
        </authorList>
    </citation>
    <scope>NUCLEOTIDE SEQUENCE</scope>
    <source>
        <strain evidence="2">CBHHK188m</strain>
    </source>
</reference>
<accession>A0AAD7JRD0</accession>